<dbReference type="EMBL" id="CP119311">
    <property type="protein sequence ID" value="WEK35096.1"/>
    <property type="molecule type" value="Genomic_DNA"/>
</dbReference>
<evidence type="ECO:0000256" key="1">
    <source>
        <dbReference type="SAM" id="SignalP"/>
    </source>
</evidence>
<evidence type="ECO:0008006" key="4">
    <source>
        <dbReference type="Google" id="ProtNLM"/>
    </source>
</evidence>
<feature type="signal peptide" evidence="1">
    <location>
        <begin position="1"/>
        <end position="17"/>
    </location>
</feature>
<organism evidence="2 3">
    <name type="scientific">Candidatus Pseudobacter hemicellulosilyticus</name>
    <dbReference type="NCBI Taxonomy" id="3121375"/>
    <lineage>
        <taxon>Bacteria</taxon>
        <taxon>Pseudomonadati</taxon>
        <taxon>Bacteroidota</taxon>
        <taxon>Chitinophagia</taxon>
        <taxon>Chitinophagales</taxon>
        <taxon>Chitinophagaceae</taxon>
        <taxon>Pseudobacter</taxon>
    </lineage>
</organism>
<feature type="chain" id="PRO_5042510944" description="DUF4369 domain-containing protein" evidence="1">
    <location>
        <begin position="18"/>
        <end position="210"/>
    </location>
</feature>
<keyword evidence="1" id="KW-0732">Signal</keyword>
<gene>
    <name evidence="2" type="ORF">P0Y53_21615</name>
</gene>
<sequence>MKFLVGLFLLLSQYTLAQTETSAEKAIVAGNPYLLKDWAEGVVRYSSGRVVSQFRLKFDCSRNGLLLQFDNNTFSADANVKEFVLFPKGRKAGDSLLFRKGYPAGGQGTAETFYQVLVTGKCSLLQLHACDIVEVRDVLAGASRRHYEDKKLFYLLQKDTLTELPQDKEALLEIFRDNETVVQFIKEAPLKWRSASDFVQLVQQLNAGVY</sequence>
<protein>
    <recommendedName>
        <fullName evidence="4">DUF4369 domain-containing protein</fullName>
    </recommendedName>
</protein>
<reference evidence="2" key="1">
    <citation type="submission" date="2023-03" db="EMBL/GenBank/DDBJ databases">
        <title>Andean soil-derived lignocellulolytic bacterial consortium as a source of novel taxa and putative plastic-active enzymes.</title>
        <authorList>
            <person name="Diaz-Garcia L."/>
            <person name="Chuvochina M."/>
            <person name="Feuerriegel G."/>
            <person name="Bunk B."/>
            <person name="Sproer C."/>
            <person name="Streit W.R."/>
            <person name="Rodriguez L.M."/>
            <person name="Overmann J."/>
            <person name="Jimenez D.J."/>
        </authorList>
    </citation>
    <scope>NUCLEOTIDE SEQUENCE</scope>
    <source>
        <strain evidence="2">MAG 7</strain>
    </source>
</reference>
<evidence type="ECO:0000313" key="2">
    <source>
        <dbReference type="EMBL" id="WEK35096.1"/>
    </source>
</evidence>
<proteinExistence type="predicted"/>
<dbReference type="Proteomes" id="UP001220610">
    <property type="component" value="Chromosome"/>
</dbReference>
<evidence type="ECO:0000313" key="3">
    <source>
        <dbReference type="Proteomes" id="UP001220610"/>
    </source>
</evidence>
<dbReference type="AlphaFoldDB" id="A0AAJ5WNC1"/>
<name>A0AAJ5WNC1_9BACT</name>
<accession>A0AAJ5WNC1</accession>